<dbReference type="AlphaFoldDB" id="A0AAV9GF86"/>
<dbReference type="Pfam" id="PF00067">
    <property type="entry name" value="p450"/>
    <property type="match status" value="1"/>
</dbReference>
<keyword evidence="7 9" id="KW-0503">Monooxygenase</keyword>
<dbReference type="PANTHER" id="PTHR24305">
    <property type="entry name" value="CYTOCHROME P450"/>
    <property type="match status" value="1"/>
</dbReference>
<sequence length="510" mass="57267">MSDHADATASHLWLYLYLASAILAIYLTTTTIYNLHFHPLRSIPGPLSHRASPFPYILHMISGDLSFHTHRLHEKYGPVVRLAPNHLSFTDVRAWRDIYGHHVPPSSQNPTPKPSHALDENPKSRTHYGFFPQIPPSILEAPREEHAVLRKALSHGFSEKALRSQEGRIKRYVDFLVLRLTQNAKKGTKALDVAKWYNWIAFDVVSDLIFAEPFGCLERQEYHPFVELIVGTIKGGTVLVGVNYLGLGCVLKGIWEMGVGKLVYKMRNDLKGKLNGRIEKKEVVDDLFEGLIKLEGIDMERLTSNAVVLIAAGSETTATLLAGVTYLLLSNPDKMAKLKIEVRNAFNSPDEITIASASRLSYMVACLTEALRMYPPVTGSLVRQVAPGGATIAGQVLPGGTLVECQQWSMNHSSQYWHEPWEFRPERFLDAKAELTKADAMEALQPFNVGPRNCIGRNLAYAEMRLILANMIYHFDLTLADESRGWIEKQKAYPLWARGPLQVFVEPVFS</sequence>
<dbReference type="EMBL" id="MU865952">
    <property type="protein sequence ID" value="KAK4447100.1"/>
    <property type="molecule type" value="Genomic_DNA"/>
</dbReference>
<evidence type="ECO:0000256" key="6">
    <source>
        <dbReference type="ARBA" id="ARBA00023004"/>
    </source>
</evidence>
<evidence type="ECO:0000313" key="12">
    <source>
        <dbReference type="Proteomes" id="UP001321760"/>
    </source>
</evidence>
<evidence type="ECO:0000256" key="1">
    <source>
        <dbReference type="ARBA" id="ARBA00001971"/>
    </source>
</evidence>
<dbReference type="Gene3D" id="1.10.630.10">
    <property type="entry name" value="Cytochrome P450"/>
    <property type="match status" value="1"/>
</dbReference>
<dbReference type="SUPFAM" id="SSF48264">
    <property type="entry name" value="Cytochrome P450"/>
    <property type="match status" value="1"/>
</dbReference>
<keyword evidence="10" id="KW-0472">Membrane</keyword>
<dbReference type="GO" id="GO:0004497">
    <property type="term" value="F:monooxygenase activity"/>
    <property type="evidence" value="ECO:0007669"/>
    <property type="project" value="UniProtKB-KW"/>
</dbReference>
<keyword evidence="10" id="KW-0812">Transmembrane</keyword>
<evidence type="ECO:0000256" key="8">
    <source>
        <dbReference type="PIRSR" id="PIRSR602401-1"/>
    </source>
</evidence>
<comment type="cofactor">
    <cofactor evidence="1 8">
        <name>heme</name>
        <dbReference type="ChEBI" id="CHEBI:30413"/>
    </cofactor>
</comment>
<comment type="similarity">
    <text evidence="2 9">Belongs to the cytochrome P450 family.</text>
</comment>
<gene>
    <name evidence="11" type="ORF">QBC34DRAFT_496446</name>
</gene>
<protein>
    <submittedName>
        <fullName evidence="11">Cytochrome P450</fullName>
    </submittedName>
</protein>
<dbReference type="InterPro" id="IPR001128">
    <property type="entry name" value="Cyt_P450"/>
</dbReference>
<dbReference type="PRINTS" id="PR00385">
    <property type="entry name" value="P450"/>
</dbReference>
<dbReference type="PANTHER" id="PTHR24305:SF230">
    <property type="entry name" value="P450, PUTATIVE (EUROFUNG)-RELATED"/>
    <property type="match status" value="1"/>
</dbReference>
<evidence type="ECO:0000256" key="7">
    <source>
        <dbReference type="ARBA" id="ARBA00023033"/>
    </source>
</evidence>
<keyword evidence="3 8" id="KW-0349">Heme</keyword>
<evidence type="ECO:0000256" key="10">
    <source>
        <dbReference type="SAM" id="Phobius"/>
    </source>
</evidence>
<dbReference type="GO" id="GO:0020037">
    <property type="term" value="F:heme binding"/>
    <property type="evidence" value="ECO:0007669"/>
    <property type="project" value="InterPro"/>
</dbReference>
<feature type="transmembrane region" description="Helical" evidence="10">
    <location>
        <begin position="12"/>
        <end position="33"/>
    </location>
</feature>
<dbReference type="InterPro" id="IPR050121">
    <property type="entry name" value="Cytochrome_P450_monoxygenase"/>
</dbReference>
<proteinExistence type="inferred from homology"/>
<keyword evidence="12" id="KW-1185">Reference proteome</keyword>
<keyword evidence="4 8" id="KW-0479">Metal-binding</keyword>
<reference evidence="11" key="1">
    <citation type="journal article" date="2023" name="Mol. Phylogenet. Evol.">
        <title>Genome-scale phylogeny and comparative genomics of the fungal order Sordariales.</title>
        <authorList>
            <person name="Hensen N."/>
            <person name="Bonometti L."/>
            <person name="Westerberg I."/>
            <person name="Brannstrom I.O."/>
            <person name="Guillou S."/>
            <person name="Cros-Aarteil S."/>
            <person name="Calhoun S."/>
            <person name="Haridas S."/>
            <person name="Kuo A."/>
            <person name="Mondo S."/>
            <person name="Pangilinan J."/>
            <person name="Riley R."/>
            <person name="LaButti K."/>
            <person name="Andreopoulos B."/>
            <person name="Lipzen A."/>
            <person name="Chen C."/>
            <person name="Yan M."/>
            <person name="Daum C."/>
            <person name="Ng V."/>
            <person name="Clum A."/>
            <person name="Steindorff A."/>
            <person name="Ohm R.A."/>
            <person name="Martin F."/>
            <person name="Silar P."/>
            <person name="Natvig D.O."/>
            <person name="Lalanne C."/>
            <person name="Gautier V."/>
            <person name="Ament-Velasquez S.L."/>
            <person name="Kruys A."/>
            <person name="Hutchinson M.I."/>
            <person name="Powell A.J."/>
            <person name="Barry K."/>
            <person name="Miller A.N."/>
            <person name="Grigoriev I.V."/>
            <person name="Debuchy R."/>
            <person name="Gladieux P."/>
            <person name="Hiltunen Thoren M."/>
            <person name="Johannesson H."/>
        </authorList>
    </citation>
    <scope>NUCLEOTIDE SEQUENCE</scope>
    <source>
        <strain evidence="11">PSN243</strain>
    </source>
</reference>
<dbReference type="InterPro" id="IPR036396">
    <property type="entry name" value="Cyt_P450_sf"/>
</dbReference>
<dbReference type="PRINTS" id="PR00463">
    <property type="entry name" value="EP450I"/>
</dbReference>
<organism evidence="11 12">
    <name type="scientific">Podospora aff. communis PSN243</name>
    <dbReference type="NCBI Taxonomy" id="3040156"/>
    <lineage>
        <taxon>Eukaryota</taxon>
        <taxon>Fungi</taxon>
        <taxon>Dikarya</taxon>
        <taxon>Ascomycota</taxon>
        <taxon>Pezizomycotina</taxon>
        <taxon>Sordariomycetes</taxon>
        <taxon>Sordariomycetidae</taxon>
        <taxon>Sordariales</taxon>
        <taxon>Podosporaceae</taxon>
        <taxon>Podospora</taxon>
    </lineage>
</organism>
<keyword evidence="6 8" id="KW-0408">Iron</keyword>
<keyword evidence="10" id="KW-1133">Transmembrane helix</keyword>
<dbReference type="InterPro" id="IPR002401">
    <property type="entry name" value="Cyt_P450_E_grp-I"/>
</dbReference>
<feature type="binding site" description="axial binding residue" evidence="8">
    <location>
        <position position="454"/>
    </location>
    <ligand>
        <name>heme</name>
        <dbReference type="ChEBI" id="CHEBI:30413"/>
    </ligand>
    <ligandPart>
        <name>Fe</name>
        <dbReference type="ChEBI" id="CHEBI:18248"/>
    </ligandPart>
</feature>
<name>A0AAV9GF86_9PEZI</name>
<evidence type="ECO:0000256" key="5">
    <source>
        <dbReference type="ARBA" id="ARBA00023002"/>
    </source>
</evidence>
<evidence type="ECO:0000313" key="11">
    <source>
        <dbReference type="EMBL" id="KAK4447100.1"/>
    </source>
</evidence>
<dbReference type="CDD" id="cd11058">
    <property type="entry name" value="CYP60B-like"/>
    <property type="match status" value="1"/>
</dbReference>
<accession>A0AAV9GF86</accession>
<dbReference type="GO" id="GO:0005506">
    <property type="term" value="F:iron ion binding"/>
    <property type="evidence" value="ECO:0007669"/>
    <property type="project" value="InterPro"/>
</dbReference>
<dbReference type="GO" id="GO:0016705">
    <property type="term" value="F:oxidoreductase activity, acting on paired donors, with incorporation or reduction of molecular oxygen"/>
    <property type="evidence" value="ECO:0007669"/>
    <property type="project" value="InterPro"/>
</dbReference>
<dbReference type="Proteomes" id="UP001321760">
    <property type="component" value="Unassembled WGS sequence"/>
</dbReference>
<evidence type="ECO:0000256" key="9">
    <source>
        <dbReference type="RuleBase" id="RU000461"/>
    </source>
</evidence>
<evidence type="ECO:0000256" key="3">
    <source>
        <dbReference type="ARBA" id="ARBA00022617"/>
    </source>
</evidence>
<dbReference type="PROSITE" id="PS00086">
    <property type="entry name" value="CYTOCHROME_P450"/>
    <property type="match status" value="1"/>
</dbReference>
<evidence type="ECO:0000256" key="4">
    <source>
        <dbReference type="ARBA" id="ARBA00022723"/>
    </source>
</evidence>
<evidence type="ECO:0000256" key="2">
    <source>
        <dbReference type="ARBA" id="ARBA00010617"/>
    </source>
</evidence>
<reference evidence="11" key="2">
    <citation type="submission" date="2023-05" db="EMBL/GenBank/DDBJ databases">
        <authorList>
            <consortium name="Lawrence Berkeley National Laboratory"/>
            <person name="Steindorff A."/>
            <person name="Hensen N."/>
            <person name="Bonometti L."/>
            <person name="Westerberg I."/>
            <person name="Brannstrom I.O."/>
            <person name="Guillou S."/>
            <person name="Cros-Aarteil S."/>
            <person name="Calhoun S."/>
            <person name="Haridas S."/>
            <person name="Kuo A."/>
            <person name="Mondo S."/>
            <person name="Pangilinan J."/>
            <person name="Riley R."/>
            <person name="Labutti K."/>
            <person name="Andreopoulos B."/>
            <person name="Lipzen A."/>
            <person name="Chen C."/>
            <person name="Yanf M."/>
            <person name="Daum C."/>
            <person name="Ng V."/>
            <person name="Clum A."/>
            <person name="Ohm R."/>
            <person name="Martin F."/>
            <person name="Silar P."/>
            <person name="Natvig D."/>
            <person name="Lalanne C."/>
            <person name="Gautier V."/>
            <person name="Ament-Velasquez S.L."/>
            <person name="Kruys A."/>
            <person name="Hutchinson M.I."/>
            <person name="Powell A.J."/>
            <person name="Barry K."/>
            <person name="Miller A.N."/>
            <person name="Grigoriev I.V."/>
            <person name="Debuchy R."/>
            <person name="Gladieux P."/>
            <person name="Thoren M.H."/>
            <person name="Johannesson H."/>
        </authorList>
    </citation>
    <scope>NUCLEOTIDE SEQUENCE</scope>
    <source>
        <strain evidence="11">PSN243</strain>
    </source>
</reference>
<dbReference type="InterPro" id="IPR017972">
    <property type="entry name" value="Cyt_P450_CS"/>
</dbReference>
<keyword evidence="5 9" id="KW-0560">Oxidoreductase</keyword>
<comment type="caution">
    <text evidence="11">The sequence shown here is derived from an EMBL/GenBank/DDBJ whole genome shotgun (WGS) entry which is preliminary data.</text>
</comment>